<reference evidence="2 3" key="1">
    <citation type="journal article" date="2024" name="BMC Genomics">
        <title>De novo assembly and annotation of Popillia japonica's genome with initial clues to its potential as an invasive pest.</title>
        <authorList>
            <person name="Cucini C."/>
            <person name="Boschi S."/>
            <person name="Funari R."/>
            <person name="Cardaioli E."/>
            <person name="Iannotti N."/>
            <person name="Marturano G."/>
            <person name="Paoli F."/>
            <person name="Bruttini M."/>
            <person name="Carapelli A."/>
            <person name="Frati F."/>
            <person name="Nardi F."/>
        </authorList>
    </citation>
    <scope>NUCLEOTIDE SEQUENCE [LARGE SCALE GENOMIC DNA]</scope>
    <source>
        <strain evidence="2">DMR45628</strain>
    </source>
</reference>
<comment type="caution">
    <text evidence="2">The sequence shown here is derived from an EMBL/GenBank/DDBJ whole genome shotgun (WGS) entry which is preliminary data.</text>
</comment>
<protein>
    <submittedName>
        <fullName evidence="2">Uncharacterized protein</fullName>
    </submittedName>
</protein>
<keyword evidence="3" id="KW-1185">Reference proteome</keyword>
<dbReference type="AlphaFoldDB" id="A0AAW1LE29"/>
<name>A0AAW1LE29_POPJA</name>
<evidence type="ECO:0000313" key="2">
    <source>
        <dbReference type="EMBL" id="KAK9731735.1"/>
    </source>
</evidence>
<gene>
    <name evidence="2" type="ORF">QE152_g13370</name>
</gene>
<feature type="region of interest" description="Disordered" evidence="1">
    <location>
        <begin position="1"/>
        <end position="23"/>
    </location>
</feature>
<organism evidence="2 3">
    <name type="scientific">Popillia japonica</name>
    <name type="common">Japanese beetle</name>
    <dbReference type="NCBI Taxonomy" id="7064"/>
    <lineage>
        <taxon>Eukaryota</taxon>
        <taxon>Metazoa</taxon>
        <taxon>Ecdysozoa</taxon>
        <taxon>Arthropoda</taxon>
        <taxon>Hexapoda</taxon>
        <taxon>Insecta</taxon>
        <taxon>Pterygota</taxon>
        <taxon>Neoptera</taxon>
        <taxon>Endopterygota</taxon>
        <taxon>Coleoptera</taxon>
        <taxon>Polyphaga</taxon>
        <taxon>Scarabaeiformia</taxon>
        <taxon>Scarabaeidae</taxon>
        <taxon>Rutelinae</taxon>
        <taxon>Popillia</taxon>
    </lineage>
</organism>
<sequence>MSAPMSRISGTVPGRKNVGSLGGCTETGLETTKLCSRLPNSFETRHPHKRCLALRSPATRAGVSEPKGWRRRSYVAAYQTRSRPGTPTSDAWH</sequence>
<evidence type="ECO:0000256" key="1">
    <source>
        <dbReference type="SAM" id="MobiDB-lite"/>
    </source>
</evidence>
<dbReference type="EMBL" id="JASPKY010000127">
    <property type="protein sequence ID" value="KAK9731735.1"/>
    <property type="molecule type" value="Genomic_DNA"/>
</dbReference>
<proteinExistence type="predicted"/>
<evidence type="ECO:0000313" key="3">
    <source>
        <dbReference type="Proteomes" id="UP001458880"/>
    </source>
</evidence>
<accession>A0AAW1LE29</accession>
<dbReference type="Proteomes" id="UP001458880">
    <property type="component" value="Unassembled WGS sequence"/>
</dbReference>